<gene>
    <name evidence="2" type="ORF">SGUI_2836</name>
</gene>
<evidence type="ECO:0000313" key="3">
    <source>
        <dbReference type="Proteomes" id="UP000092482"/>
    </source>
</evidence>
<keyword evidence="3" id="KW-1185">Reference proteome</keyword>
<dbReference type="OrthoDB" id="3268840at2"/>
<evidence type="ECO:0000256" key="1">
    <source>
        <dbReference type="SAM" id="MobiDB-lite"/>
    </source>
</evidence>
<proteinExistence type="predicted"/>
<accession>A0A1B1NFN4</accession>
<feature type="region of interest" description="Disordered" evidence="1">
    <location>
        <begin position="1"/>
        <end position="25"/>
    </location>
</feature>
<reference evidence="2 3" key="1">
    <citation type="submission" date="2016-03" db="EMBL/GenBank/DDBJ databases">
        <title>Shallow-sea hydrothermal system.</title>
        <authorList>
            <person name="Tang K."/>
        </authorList>
    </citation>
    <scope>NUCLEOTIDE SEQUENCE [LARGE SCALE GENOMIC DNA]</scope>
    <source>
        <strain evidence="2 3">JLT9</strain>
    </source>
</reference>
<evidence type="ECO:0000313" key="2">
    <source>
        <dbReference type="EMBL" id="ANS80232.1"/>
    </source>
</evidence>
<protein>
    <submittedName>
        <fullName evidence="2">Uncharacterized protein</fullName>
    </submittedName>
</protein>
<dbReference type="RefSeq" id="WP_066641456.1">
    <property type="nucleotide sequence ID" value="NZ_CP014989.1"/>
</dbReference>
<name>A0A1B1NFN4_9MICO</name>
<dbReference type="Proteomes" id="UP000092482">
    <property type="component" value="Chromosome"/>
</dbReference>
<dbReference type="KEGG" id="serj:SGUI_2836"/>
<dbReference type="EMBL" id="CP014989">
    <property type="protein sequence ID" value="ANS80232.1"/>
    <property type="molecule type" value="Genomic_DNA"/>
</dbReference>
<organism evidence="2 3">
    <name type="scientific">Serinicoccus hydrothermalis</name>
    <dbReference type="NCBI Taxonomy" id="1758689"/>
    <lineage>
        <taxon>Bacteria</taxon>
        <taxon>Bacillati</taxon>
        <taxon>Actinomycetota</taxon>
        <taxon>Actinomycetes</taxon>
        <taxon>Micrococcales</taxon>
        <taxon>Ornithinimicrobiaceae</taxon>
        <taxon>Serinicoccus</taxon>
    </lineage>
</organism>
<dbReference type="STRING" id="1758689.SGUI_2836"/>
<dbReference type="AlphaFoldDB" id="A0A1B1NFN4"/>
<sequence>MVEHHDDEGLHRLRASDPATGSHPDLSRLRALVEHKAPASRGAGADRATQVDDLLRDPVIRAPWVAAACIAALAIGAGGYALGAQRGPGTLLVAGEDSLLGAAGAGMEPGLSAEMAGSAYASSGSSVESAPEPYDPGPVRLVAGPALSQETTTAPISVLRSDEDPEAFLAAWAEALGMDGVPMEVDADFLPEGDVGLAEAETGRMIMASTDGGGLYVSYSDFYSSPDCREGITAVSGQEREMLTEYWEATFGEGTPLPTAEDCHELTGERPTKEQARGAAQDFLDRAGIPTEGFDFRVDDEEYGYGDGFPVVYVEAAPPGGAYGPRHVHLTVGPEGVIDAGAGLGEMVAIGDYPVISPAQAVERYGEKEFTEEYGVQLPEDLEDTAPSATGTTGTTFVAPELPDPPEVEDGMALPLLLKDKEVTGAELVRGSIYTHAGTMEVPVWELSTDDGMTYTVMAVADEAIDWISWG</sequence>
<feature type="compositionally biased region" description="Basic and acidic residues" evidence="1">
    <location>
        <begin position="1"/>
        <end position="15"/>
    </location>
</feature>